<evidence type="ECO:0000313" key="2">
    <source>
        <dbReference type="EMBL" id="KKL74713.1"/>
    </source>
</evidence>
<dbReference type="InterPro" id="IPR052048">
    <property type="entry name" value="ST_Response_Regulator"/>
</dbReference>
<dbReference type="PANTHER" id="PTHR43228">
    <property type="entry name" value="TWO-COMPONENT RESPONSE REGULATOR"/>
    <property type="match status" value="1"/>
</dbReference>
<feature type="domain" description="Response regulatory" evidence="1">
    <location>
        <begin position="8"/>
        <end position="124"/>
    </location>
</feature>
<name>A0A0F9EKR8_9ZZZZ</name>
<sequence>MSKNEKKKVLIVDDAQFTRNMLKNIITKIDNIDVIGEASNGIEAISLYKKLKPDLVTMDLVMPEKGGIEATEEILKINSKALIVVVSALGQEALVLEAAKKGAKDFIQKPFKTEQIVEVMDRILKNKITEKK</sequence>
<dbReference type="SUPFAM" id="SSF52172">
    <property type="entry name" value="CheY-like"/>
    <property type="match status" value="1"/>
</dbReference>
<protein>
    <recommendedName>
        <fullName evidence="1">Response regulatory domain-containing protein</fullName>
    </recommendedName>
</protein>
<dbReference type="PROSITE" id="PS50110">
    <property type="entry name" value="RESPONSE_REGULATORY"/>
    <property type="match status" value="1"/>
</dbReference>
<proteinExistence type="predicted"/>
<evidence type="ECO:0000259" key="1">
    <source>
        <dbReference type="PROSITE" id="PS50110"/>
    </source>
</evidence>
<reference evidence="2" key="1">
    <citation type="journal article" date="2015" name="Nature">
        <title>Complex archaea that bridge the gap between prokaryotes and eukaryotes.</title>
        <authorList>
            <person name="Spang A."/>
            <person name="Saw J.H."/>
            <person name="Jorgensen S.L."/>
            <person name="Zaremba-Niedzwiedzka K."/>
            <person name="Martijn J."/>
            <person name="Lind A.E."/>
            <person name="van Eijk R."/>
            <person name="Schleper C."/>
            <person name="Guy L."/>
            <person name="Ettema T.J."/>
        </authorList>
    </citation>
    <scope>NUCLEOTIDE SEQUENCE</scope>
</reference>
<gene>
    <name evidence="2" type="ORF">LCGC14_2062150</name>
</gene>
<dbReference type="InterPro" id="IPR001789">
    <property type="entry name" value="Sig_transdc_resp-reg_receiver"/>
</dbReference>
<dbReference type="PANTHER" id="PTHR43228:SF1">
    <property type="entry name" value="TWO-COMPONENT RESPONSE REGULATOR ARR22"/>
    <property type="match status" value="1"/>
</dbReference>
<dbReference type="EMBL" id="LAZR01024564">
    <property type="protein sequence ID" value="KKL74713.1"/>
    <property type="molecule type" value="Genomic_DNA"/>
</dbReference>
<dbReference type="GO" id="GO:0000160">
    <property type="term" value="P:phosphorelay signal transduction system"/>
    <property type="evidence" value="ECO:0007669"/>
    <property type="project" value="InterPro"/>
</dbReference>
<dbReference type="Pfam" id="PF00072">
    <property type="entry name" value="Response_reg"/>
    <property type="match status" value="1"/>
</dbReference>
<dbReference type="Gene3D" id="3.40.50.2300">
    <property type="match status" value="1"/>
</dbReference>
<dbReference type="AlphaFoldDB" id="A0A0F9EKR8"/>
<dbReference type="SMART" id="SM00448">
    <property type="entry name" value="REC"/>
    <property type="match status" value="1"/>
</dbReference>
<organism evidence="2">
    <name type="scientific">marine sediment metagenome</name>
    <dbReference type="NCBI Taxonomy" id="412755"/>
    <lineage>
        <taxon>unclassified sequences</taxon>
        <taxon>metagenomes</taxon>
        <taxon>ecological metagenomes</taxon>
    </lineage>
</organism>
<accession>A0A0F9EKR8</accession>
<comment type="caution">
    <text evidence="2">The sequence shown here is derived from an EMBL/GenBank/DDBJ whole genome shotgun (WGS) entry which is preliminary data.</text>
</comment>
<dbReference type="InterPro" id="IPR011006">
    <property type="entry name" value="CheY-like_superfamily"/>
</dbReference>